<evidence type="ECO:0000256" key="1">
    <source>
        <dbReference type="SAM" id="MobiDB-lite"/>
    </source>
</evidence>
<feature type="region of interest" description="Disordered" evidence="1">
    <location>
        <begin position="145"/>
        <end position="164"/>
    </location>
</feature>
<protein>
    <submittedName>
        <fullName evidence="2">Uncharacterized protein</fullName>
    </submittedName>
</protein>
<comment type="caution">
    <text evidence="2">The sequence shown here is derived from an EMBL/GenBank/DDBJ whole genome shotgun (WGS) entry which is preliminary data.</text>
</comment>
<reference evidence="2" key="1">
    <citation type="submission" date="2022-12" db="EMBL/GenBank/DDBJ databases">
        <title>Draft genome assemblies for two species of Escallonia (Escalloniales).</title>
        <authorList>
            <person name="Chanderbali A."/>
            <person name="Dervinis C."/>
            <person name="Anghel I."/>
            <person name="Soltis D."/>
            <person name="Soltis P."/>
            <person name="Zapata F."/>
        </authorList>
    </citation>
    <scope>NUCLEOTIDE SEQUENCE</scope>
    <source>
        <strain evidence="2">UCBG64.0493</strain>
        <tissue evidence="2">Leaf</tissue>
    </source>
</reference>
<dbReference type="EMBL" id="JAVXUP010000455">
    <property type="protein sequence ID" value="KAK3027530.1"/>
    <property type="molecule type" value="Genomic_DNA"/>
</dbReference>
<dbReference type="AlphaFoldDB" id="A0AA88WU00"/>
<evidence type="ECO:0000313" key="3">
    <source>
        <dbReference type="Proteomes" id="UP001188597"/>
    </source>
</evidence>
<dbReference type="PANTHER" id="PTHR21641">
    <property type="entry name" value="TRANSLATION INITIATION FACTOR-RELATED"/>
    <property type="match status" value="1"/>
</dbReference>
<proteinExistence type="predicted"/>
<dbReference type="GO" id="GO:0005634">
    <property type="term" value="C:nucleus"/>
    <property type="evidence" value="ECO:0007669"/>
    <property type="project" value="TreeGrafter"/>
</dbReference>
<organism evidence="2 3">
    <name type="scientific">Escallonia herrerae</name>
    <dbReference type="NCBI Taxonomy" id="1293975"/>
    <lineage>
        <taxon>Eukaryota</taxon>
        <taxon>Viridiplantae</taxon>
        <taxon>Streptophyta</taxon>
        <taxon>Embryophyta</taxon>
        <taxon>Tracheophyta</taxon>
        <taxon>Spermatophyta</taxon>
        <taxon>Magnoliopsida</taxon>
        <taxon>eudicotyledons</taxon>
        <taxon>Gunneridae</taxon>
        <taxon>Pentapetalae</taxon>
        <taxon>asterids</taxon>
        <taxon>campanulids</taxon>
        <taxon>Escalloniales</taxon>
        <taxon>Escalloniaceae</taxon>
        <taxon>Escallonia</taxon>
    </lineage>
</organism>
<sequence length="164" mass="18183">MKGGSKNLKRAAEEAPFDLQQGQSIMHVVSHRGSNLIECIELNCIFEGNFVVVDESGREVAAESGRKVGCIVSQVLFYEQLRVLQKSSDAAEWSSDEDGVGVGSCSSGSSDWTLEWPLFLLELQLRLLQRHWHRQLEQRQQQLDSGVAGGDWSKAQDQDSGMMG</sequence>
<evidence type="ECO:0000313" key="2">
    <source>
        <dbReference type="EMBL" id="KAK3027530.1"/>
    </source>
</evidence>
<accession>A0AA88WU00</accession>
<dbReference type="PANTHER" id="PTHR21641:SF0">
    <property type="entry name" value="RNA-BINDING PROTEIN EIF1AD-RELATED"/>
    <property type="match status" value="1"/>
</dbReference>
<name>A0AA88WU00_9ASTE</name>
<dbReference type="InterPro" id="IPR039294">
    <property type="entry name" value="EIF1AD"/>
</dbReference>
<dbReference type="Proteomes" id="UP001188597">
    <property type="component" value="Unassembled WGS sequence"/>
</dbReference>
<keyword evidence="3" id="KW-1185">Reference proteome</keyword>
<gene>
    <name evidence="2" type="ORF">RJ639_041721</name>
</gene>